<proteinExistence type="predicted"/>
<dbReference type="EMBL" id="MAJU01000004">
    <property type="protein sequence ID" value="OCH22862.1"/>
    <property type="molecule type" value="Genomic_DNA"/>
</dbReference>
<comment type="caution">
    <text evidence="1">The sequence shown here is derived from an EMBL/GenBank/DDBJ whole genome shotgun (WGS) entry which is preliminary data.</text>
</comment>
<protein>
    <submittedName>
        <fullName evidence="1">Type III effector</fullName>
    </submittedName>
</protein>
<evidence type="ECO:0000313" key="2">
    <source>
        <dbReference type="Proteomes" id="UP000093523"/>
    </source>
</evidence>
<dbReference type="InterPro" id="IPR014984">
    <property type="entry name" value="HopJ"/>
</dbReference>
<reference evidence="1 2" key="1">
    <citation type="submission" date="2016-06" db="EMBL/GenBank/DDBJ databases">
        <authorList>
            <person name="Kjaerup R.B."/>
            <person name="Dalgaard T.S."/>
            <person name="Juul-Madsen H.R."/>
        </authorList>
    </citation>
    <scope>NUCLEOTIDE SEQUENCE [LARGE SCALE GENOMIC DNA]</scope>
    <source>
        <strain evidence="1 2">1S159</strain>
    </source>
</reference>
<dbReference type="InterPro" id="IPR038604">
    <property type="entry name" value="HopJ_sf"/>
</dbReference>
<dbReference type="Proteomes" id="UP000093523">
    <property type="component" value="Unassembled WGS sequence"/>
</dbReference>
<evidence type="ECO:0000313" key="1">
    <source>
        <dbReference type="EMBL" id="OCH22862.1"/>
    </source>
</evidence>
<dbReference type="RefSeq" id="WP_012552117.1">
    <property type="nucleotide sequence ID" value="NZ_CAWMPN010000004.1"/>
</dbReference>
<dbReference type="OrthoDB" id="9790826at2"/>
<dbReference type="STRING" id="688.A6E04_02870"/>
<sequence length="114" mass="13006">MALNTFLNKLKTEPKLIEFSETMAVIENHYEFTATEFANGETVNEAGQNNGSCKIFAFAKLHELTVEQTLACFGRYYRKDVLLHPMENDHQNIRSFMVSGWSGVHFSSQALQLK</sequence>
<dbReference type="Gene3D" id="3.20.160.10">
    <property type="entry name" value="vpa0580 domain like"/>
    <property type="match status" value="1"/>
</dbReference>
<accession>A0A1B9P2X9</accession>
<dbReference type="AlphaFoldDB" id="A0A1B9P2X9"/>
<dbReference type="Pfam" id="PF08888">
    <property type="entry name" value="HopJ"/>
    <property type="match status" value="1"/>
</dbReference>
<gene>
    <name evidence="1" type="ORF">A6E04_02870</name>
</gene>
<name>A0A1B9P2X9_ALILO</name>
<organism evidence="1 2">
    <name type="scientific">Aliivibrio logei</name>
    <name type="common">Vibrio logei</name>
    <dbReference type="NCBI Taxonomy" id="688"/>
    <lineage>
        <taxon>Bacteria</taxon>
        <taxon>Pseudomonadati</taxon>
        <taxon>Pseudomonadota</taxon>
        <taxon>Gammaproteobacteria</taxon>
        <taxon>Vibrionales</taxon>
        <taxon>Vibrionaceae</taxon>
        <taxon>Aliivibrio</taxon>
    </lineage>
</organism>